<sequence length="892" mass="96950">MPNRPSQRLHKDLESQRSASELPYRVSHQNGFPVPVENITHITAYLDPPSLFTLSLVNKFLYEHIKDDHTWYRAFLLNFLGISPEGDIDDAKSLFLRRSESTWRKEYVYRHNLIRRWVKSTNTPISHVPVHSPISSMHLLPGNALLSASLQYGIVSRSIVLTGRVIRGFLSPSPSGTGLGIGNPNTEFSPNVSASALASEGGTAKIAWGFRNGDVAVMTAAKTMETSSRSAAKLVRCTAEERHDSEIVHVAWDDTRSYVISGSKDGRVKVWEAKKVECVWSSEYLVPDVCVRAEFSASKGCVVAAMRSGDIIFWTGLDFNSPSDPSYIPKGTRVPCPDDAKQEDLVLPVITSAHLDPSGGILVTYQSLPRFYRISIKESQGATITRYYDPAFVGAGFITSLLPCYASKPGESSFILAGDQMGYVSVYPFDSESVDIVAPIRKFEANNDGAAITALAWNGLVLVSGDANSATSVFDAFTLKRLRVLNHPVPRLRGGIGNLLAESLGVKQIILGPEKDILVVSVGSRVMAFKADPVPKGKTKAKKGLSGKKKDRGTILTKGYDQRFLKKLVFESVSELKQDSEHRKRIYSKEREQLMNLEQLGLDEVEAVEYVLMLSREEALERERRQFASSSIEEGVFEGDFDDIDATDNDLEYATSSAGSDTSSRNESDSLPSRSPSVSRSASDAPSLSASPQRQLSNSPTSISMSLFSTGTPKSPSRCISSSSLAGSPRGSSLSSSQKIQISPRYVRNEPMEAGFGEDLETSPKRGYVSSSLSSSVGGFSLGGRSDIANDAAIAAAIAEESGAPQHFPPFQNNTGNNRDKGKAPSKSAWNVPLGSTRSTSSGKAWPTTSQHEAASTSSRRAPQGVQHDEDEDLKLAILLSLEDARKRGDVL</sequence>
<evidence type="ECO:0000313" key="5">
    <source>
        <dbReference type="Proteomes" id="UP001498398"/>
    </source>
</evidence>
<dbReference type="InterPro" id="IPR001680">
    <property type="entry name" value="WD40_rpt"/>
</dbReference>
<dbReference type="InterPro" id="IPR001810">
    <property type="entry name" value="F-box_dom"/>
</dbReference>
<feature type="compositionally biased region" description="Polar residues" evidence="2">
    <location>
        <begin position="834"/>
        <end position="861"/>
    </location>
</feature>
<dbReference type="PROSITE" id="PS50294">
    <property type="entry name" value="WD_REPEATS_REGION"/>
    <property type="match status" value="1"/>
</dbReference>
<dbReference type="Gene3D" id="2.130.10.10">
    <property type="entry name" value="YVTN repeat-like/Quinoprotein amine dehydrogenase"/>
    <property type="match status" value="1"/>
</dbReference>
<dbReference type="SUPFAM" id="SSF81383">
    <property type="entry name" value="F-box domain"/>
    <property type="match status" value="1"/>
</dbReference>
<feature type="compositionally biased region" description="Polar residues" evidence="2">
    <location>
        <begin position="693"/>
        <end position="714"/>
    </location>
</feature>
<dbReference type="SMART" id="SM00320">
    <property type="entry name" value="WD40"/>
    <property type="match status" value="2"/>
</dbReference>
<dbReference type="InterPro" id="IPR036322">
    <property type="entry name" value="WD40_repeat_dom_sf"/>
</dbReference>
<evidence type="ECO:0000259" key="3">
    <source>
        <dbReference type="PROSITE" id="PS50181"/>
    </source>
</evidence>
<dbReference type="PROSITE" id="PS50082">
    <property type="entry name" value="WD_REPEATS_2"/>
    <property type="match status" value="1"/>
</dbReference>
<feature type="region of interest" description="Disordered" evidence="2">
    <location>
        <begin position="653"/>
        <end position="776"/>
    </location>
</feature>
<accession>A0ABR1JX64</accession>
<dbReference type="Proteomes" id="UP001498398">
    <property type="component" value="Unassembled WGS sequence"/>
</dbReference>
<feature type="domain" description="F-box" evidence="3">
    <location>
        <begin position="34"/>
        <end position="74"/>
    </location>
</feature>
<evidence type="ECO:0000256" key="1">
    <source>
        <dbReference type="PROSITE-ProRule" id="PRU00221"/>
    </source>
</evidence>
<dbReference type="InterPro" id="IPR003903">
    <property type="entry name" value="UIM_dom"/>
</dbReference>
<dbReference type="Pfam" id="PF12937">
    <property type="entry name" value="F-box-like"/>
    <property type="match status" value="1"/>
</dbReference>
<feature type="repeat" description="WD" evidence="1">
    <location>
        <begin position="240"/>
        <end position="281"/>
    </location>
</feature>
<protein>
    <recommendedName>
        <fullName evidence="3">F-box domain-containing protein</fullName>
    </recommendedName>
</protein>
<evidence type="ECO:0000313" key="4">
    <source>
        <dbReference type="EMBL" id="KAK7467441.1"/>
    </source>
</evidence>
<keyword evidence="5" id="KW-1185">Reference proteome</keyword>
<gene>
    <name evidence="4" type="ORF">VKT23_004495</name>
</gene>
<dbReference type="PROSITE" id="PS50330">
    <property type="entry name" value="UIM"/>
    <property type="match status" value="1"/>
</dbReference>
<feature type="compositionally biased region" description="Low complexity" evidence="2">
    <location>
        <begin position="669"/>
        <end position="692"/>
    </location>
</feature>
<dbReference type="InterPro" id="IPR036047">
    <property type="entry name" value="F-box-like_dom_sf"/>
</dbReference>
<feature type="compositionally biased region" description="Polar residues" evidence="2">
    <location>
        <begin position="654"/>
        <end position="665"/>
    </location>
</feature>
<keyword evidence="1" id="KW-0853">WD repeat</keyword>
<dbReference type="PROSITE" id="PS50181">
    <property type="entry name" value="FBOX"/>
    <property type="match status" value="1"/>
</dbReference>
<name>A0ABR1JX64_9AGAR</name>
<reference evidence="4 5" key="1">
    <citation type="submission" date="2024-01" db="EMBL/GenBank/DDBJ databases">
        <title>A draft genome for the cacao thread blight pathogen Marasmiellus scandens.</title>
        <authorList>
            <person name="Baruah I.K."/>
            <person name="Leung J."/>
            <person name="Bukari Y."/>
            <person name="Amoako-Attah I."/>
            <person name="Meinhardt L.W."/>
            <person name="Bailey B.A."/>
            <person name="Cohen S.P."/>
        </authorList>
    </citation>
    <scope>NUCLEOTIDE SEQUENCE [LARGE SCALE GENOMIC DNA]</scope>
    <source>
        <strain evidence="4 5">GH-19</strain>
    </source>
</reference>
<proteinExistence type="predicted"/>
<dbReference type="SUPFAM" id="SSF50978">
    <property type="entry name" value="WD40 repeat-like"/>
    <property type="match status" value="1"/>
</dbReference>
<dbReference type="InterPro" id="IPR015943">
    <property type="entry name" value="WD40/YVTN_repeat-like_dom_sf"/>
</dbReference>
<feature type="compositionally biased region" description="Low complexity" evidence="2">
    <location>
        <begin position="766"/>
        <end position="776"/>
    </location>
</feature>
<dbReference type="EMBL" id="JBANRG010000004">
    <property type="protein sequence ID" value="KAK7467441.1"/>
    <property type="molecule type" value="Genomic_DNA"/>
</dbReference>
<feature type="region of interest" description="Disordered" evidence="2">
    <location>
        <begin position="800"/>
        <end position="870"/>
    </location>
</feature>
<feature type="compositionally biased region" description="Low complexity" evidence="2">
    <location>
        <begin position="715"/>
        <end position="743"/>
    </location>
</feature>
<dbReference type="Gene3D" id="1.20.1280.50">
    <property type="match status" value="1"/>
</dbReference>
<organism evidence="4 5">
    <name type="scientific">Marasmiellus scandens</name>
    <dbReference type="NCBI Taxonomy" id="2682957"/>
    <lineage>
        <taxon>Eukaryota</taxon>
        <taxon>Fungi</taxon>
        <taxon>Dikarya</taxon>
        <taxon>Basidiomycota</taxon>
        <taxon>Agaricomycotina</taxon>
        <taxon>Agaricomycetes</taxon>
        <taxon>Agaricomycetidae</taxon>
        <taxon>Agaricales</taxon>
        <taxon>Marasmiineae</taxon>
        <taxon>Omphalotaceae</taxon>
        <taxon>Marasmiellus</taxon>
    </lineage>
</organism>
<evidence type="ECO:0000256" key="2">
    <source>
        <dbReference type="SAM" id="MobiDB-lite"/>
    </source>
</evidence>
<comment type="caution">
    <text evidence="4">The sequence shown here is derived from an EMBL/GenBank/DDBJ whole genome shotgun (WGS) entry which is preliminary data.</text>
</comment>